<proteinExistence type="predicted"/>
<evidence type="ECO:0000256" key="1">
    <source>
        <dbReference type="SAM" id="Coils"/>
    </source>
</evidence>
<dbReference type="AlphaFoldDB" id="A0A069RCM7"/>
<dbReference type="Proteomes" id="UP000027946">
    <property type="component" value="Unassembled WGS sequence"/>
</dbReference>
<dbReference type="RefSeq" id="WP_143182387.1">
    <property type="nucleotide sequence ID" value="NZ_FSRH01000003.1"/>
</dbReference>
<organism evidence="2 3">
    <name type="scientific">Peptoclostridium litorale DSM 5388</name>
    <dbReference type="NCBI Taxonomy" id="1121324"/>
    <lineage>
        <taxon>Bacteria</taxon>
        <taxon>Bacillati</taxon>
        <taxon>Bacillota</taxon>
        <taxon>Clostridia</taxon>
        <taxon>Peptostreptococcales</taxon>
        <taxon>Peptoclostridiaceae</taxon>
        <taxon>Peptoclostridium</taxon>
    </lineage>
</organism>
<comment type="caution">
    <text evidence="2">The sequence shown here is derived from an EMBL/GenBank/DDBJ whole genome shotgun (WGS) entry which is preliminary data.</text>
</comment>
<dbReference type="NCBIfam" id="NF045650">
    <property type="entry name" value="CD1247_Nterm"/>
    <property type="match status" value="1"/>
</dbReference>
<evidence type="ECO:0000313" key="3">
    <source>
        <dbReference type="Proteomes" id="UP000027946"/>
    </source>
</evidence>
<dbReference type="STRING" id="1121324.CLIT_23c02670"/>
<protein>
    <recommendedName>
        <fullName evidence="4">AraC family transcriptional regulator</fullName>
    </recommendedName>
</protein>
<accession>A0A069RCM7</accession>
<reference evidence="2 3" key="1">
    <citation type="submission" date="2014-03" db="EMBL/GenBank/DDBJ databases">
        <title>Genome sequence of Clostridium litorale W6, DSM 5388.</title>
        <authorList>
            <person name="Poehlein A."/>
            <person name="Jagirdar A."/>
            <person name="Khonsari B."/>
            <person name="Chibani C.M."/>
            <person name="Gutierrez Gutierrez D.A."/>
            <person name="Davydova E."/>
            <person name="Alghaithi H.S."/>
            <person name="Nair K.P."/>
            <person name="Dhamotharan K."/>
            <person name="Chandran L."/>
            <person name="G W."/>
            <person name="Daniel R."/>
        </authorList>
    </citation>
    <scope>NUCLEOTIDE SEQUENCE [LARGE SCALE GENOMIC DNA]</scope>
    <source>
        <strain evidence="2 3">W6</strain>
    </source>
</reference>
<evidence type="ECO:0008006" key="4">
    <source>
        <dbReference type="Google" id="ProtNLM"/>
    </source>
</evidence>
<keyword evidence="1" id="KW-0175">Coiled coil</keyword>
<sequence>MSINYIYEKLAYIKGLSDGLDIKEDTKEAKLLLSIVDMLEDFVDIFADIQENQEELEEYIESIDEDIADIEDEMLRFEDEDDFNTVEIVCPNCGETIYVDEGLMCDKDIEIVCPNCKNVIMNDEELEGIEE</sequence>
<dbReference type="EMBL" id="JJMM01000026">
    <property type="protein sequence ID" value="KDR93995.1"/>
    <property type="molecule type" value="Genomic_DNA"/>
</dbReference>
<evidence type="ECO:0000313" key="2">
    <source>
        <dbReference type="EMBL" id="KDR93995.1"/>
    </source>
</evidence>
<feature type="coiled-coil region" evidence="1">
    <location>
        <begin position="46"/>
        <end position="80"/>
    </location>
</feature>
<keyword evidence="3" id="KW-1185">Reference proteome</keyword>
<name>A0A069RCM7_PEPLI</name>
<gene>
    <name evidence="2" type="ORF">CLIT_23c02670</name>
</gene>
<dbReference type="eggNOG" id="ENOG5032YE8">
    <property type="taxonomic scope" value="Bacteria"/>
</dbReference>
<dbReference type="InterPro" id="IPR054688">
    <property type="entry name" value="CD1247_N"/>
</dbReference>
<dbReference type="OrthoDB" id="2381377at2"/>